<protein>
    <submittedName>
        <fullName evidence="1">Uncharacterized protein</fullName>
    </submittedName>
</protein>
<reference evidence="1 2" key="1">
    <citation type="submission" date="2019-01" db="EMBL/GenBank/DDBJ databases">
        <title>Sequencing of cultivated peanut Arachis hypogaea provides insights into genome evolution and oil improvement.</title>
        <authorList>
            <person name="Chen X."/>
        </authorList>
    </citation>
    <scope>NUCLEOTIDE SEQUENCE [LARGE SCALE GENOMIC DNA]</scope>
    <source>
        <strain evidence="2">cv. Fuhuasheng</strain>
        <tissue evidence="1">Leaves</tissue>
    </source>
</reference>
<dbReference type="InterPro" id="IPR012349">
    <property type="entry name" value="Split_barrel_FMN-bd"/>
</dbReference>
<dbReference type="EMBL" id="SDMP01000014">
    <property type="protein sequence ID" value="RYR15665.1"/>
    <property type="molecule type" value="Genomic_DNA"/>
</dbReference>
<dbReference type="Gene3D" id="2.30.110.10">
    <property type="entry name" value="Electron Transport, Fmn-binding Protein, Chain A"/>
    <property type="match status" value="1"/>
</dbReference>
<dbReference type="AlphaFoldDB" id="A0A444ZNG8"/>
<name>A0A444ZNG8_ARAHY</name>
<keyword evidence="2" id="KW-1185">Reference proteome</keyword>
<sequence>MPQQNPLLFQQILFFKFSKCPISIVSKAPHFKLSIQNKKLSPAEISRTIMELAIVGILSALTKEGHEGSIFSLAISVKFAVDPVHPFLLFESHFFLISSNPFFPPCSGVIANAKSSQLPSHYFKLCFL</sequence>
<accession>A0A444ZNG8</accession>
<comment type="caution">
    <text evidence="1">The sequence shown here is derived from an EMBL/GenBank/DDBJ whole genome shotgun (WGS) entry which is preliminary data.</text>
</comment>
<organism evidence="1 2">
    <name type="scientific">Arachis hypogaea</name>
    <name type="common">Peanut</name>
    <dbReference type="NCBI Taxonomy" id="3818"/>
    <lineage>
        <taxon>Eukaryota</taxon>
        <taxon>Viridiplantae</taxon>
        <taxon>Streptophyta</taxon>
        <taxon>Embryophyta</taxon>
        <taxon>Tracheophyta</taxon>
        <taxon>Spermatophyta</taxon>
        <taxon>Magnoliopsida</taxon>
        <taxon>eudicotyledons</taxon>
        <taxon>Gunneridae</taxon>
        <taxon>Pentapetalae</taxon>
        <taxon>rosids</taxon>
        <taxon>fabids</taxon>
        <taxon>Fabales</taxon>
        <taxon>Fabaceae</taxon>
        <taxon>Papilionoideae</taxon>
        <taxon>50 kb inversion clade</taxon>
        <taxon>dalbergioids sensu lato</taxon>
        <taxon>Dalbergieae</taxon>
        <taxon>Pterocarpus clade</taxon>
        <taxon>Arachis</taxon>
    </lineage>
</organism>
<evidence type="ECO:0000313" key="1">
    <source>
        <dbReference type="EMBL" id="RYR15665.1"/>
    </source>
</evidence>
<dbReference type="Proteomes" id="UP000289738">
    <property type="component" value="Chromosome B04"/>
</dbReference>
<proteinExistence type="predicted"/>
<evidence type="ECO:0000313" key="2">
    <source>
        <dbReference type="Proteomes" id="UP000289738"/>
    </source>
</evidence>
<gene>
    <name evidence="1" type="ORF">Ahy_B04g072563</name>
</gene>